<dbReference type="Proteomes" id="UP001163846">
    <property type="component" value="Unassembled WGS sequence"/>
</dbReference>
<evidence type="ECO:0000256" key="1">
    <source>
        <dbReference type="SAM" id="MobiDB-lite"/>
    </source>
</evidence>
<dbReference type="AlphaFoldDB" id="A0AA38NX06"/>
<gene>
    <name evidence="2" type="ORF">F5878DRAFT_646980</name>
</gene>
<comment type="caution">
    <text evidence="2">The sequence shown here is derived from an EMBL/GenBank/DDBJ whole genome shotgun (WGS) entry which is preliminary data.</text>
</comment>
<evidence type="ECO:0000313" key="2">
    <source>
        <dbReference type="EMBL" id="KAJ3832196.1"/>
    </source>
</evidence>
<dbReference type="EMBL" id="MU807045">
    <property type="protein sequence ID" value="KAJ3832196.1"/>
    <property type="molecule type" value="Genomic_DNA"/>
</dbReference>
<feature type="compositionally biased region" description="Polar residues" evidence="1">
    <location>
        <begin position="1"/>
        <end position="15"/>
    </location>
</feature>
<reference evidence="2" key="1">
    <citation type="submission" date="2022-08" db="EMBL/GenBank/DDBJ databases">
        <authorList>
            <consortium name="DOE Joint Genome Institute"/>
            <person name="Min B."/>
            <person name="Riley R."/>
            <person name="Sierra-Patev S."/>
            <person name="Naranjo-Ortiz M."/>
            <person name="Looney B."/>
            <person name="Konkel Z."/>
            <person name="Slot J.C."/>
            <person name="Sakamoto Y."/>
            <person name="Steenwyk J.L."/>
            <person name="Rokas A."/>
            <person name="Carro J."/>
            <person name="Camarero S."/>
            <person name="Ferreira P."/>
            <person name="Molpeceres G."/>
            <person name="Ruiz-Duenas F.J."/>
            <person name="Serrano A."/>
            <person name="Henrissat B."/>
            <person name="Drula E."/>
            <person name="Hughes K.W."/>
            <person name="Mata J.L."/>
            <person name="Ishikawa N.K."/>
            <person name="Vargas-Isla R."/>
            <person name="Ushijima S."/>
            <person name="Smith C.A."/>
            <person name="Ahrendt S."/>
            <person name="Andreopoulos W."/>
            <person name="He G."/>
            <person name="Labutti K."/>
            <person name="Lipzen A."/>
            <person name="Ng V."/>
            <person name="Sandor L."/>
            <person name="Barry K."/>
            <person name="Martinez A.T."/>
            <person name="Xiao Y."/>
            <person name="Gibbons J.G."/>
            <person name="Terashima K."/>
            <person name="Hibbett D.S."/>
            <person name="Grigoriev I.V."/>
        </authorList>
    </citation>
    <scope>NUCLEOTIDE SEQUENCE</scope>
    <source>
        <strain evidence="2">TFB9207</strain>
    </source>
</reference>
<feature type="region of interest" description="Disordered" evidence="1">
    <location>
        <begin position="1"/>
        <end position="56"/>
    </location>
</feature>
<organism evidence="2 3">
    <name type="scientific">Lentinula raphanica</name>
    <dbReference type="NCBI Taxonomy" id="153919"/>
    <lineage>
        <taxon>Eukaryota</taxon>
        <taxon>Fungi</taxon>
        <taxon>Dikarya</taxon>
        <taxon>Basidiomycota</taxon>
        <taxon>Agaricomycotina</taxon>
        <taxon>Agaricomycetes</taxon>
        <taxon>Agaricomycetidae</taxon>
        <taxon>Agaricales</taxon>
        <taxon>Marasmiineae</taxon>
        <taxon>Omphalotaceae</taxon>
        <taxon>Lentinula</taxon>
    </lineage>
</organism>
<sequence>MSNSSHNANQVTNEYSTDRYSEKFSQKNSGNIDIRKNTLSPESLETPPKAQASQRSSKIFKDFQSNSVFKLPGILGVSLGNSGQPGPRYVFPDGKNPDFLDNGNWNQAISKIQEGQSLELQKLSCIIFTEIFIKIGSFFVIKFMVIKSKIIIRLGIEVFQKKGGNNEDLSNVDELILYLSDGYSPDQLDTQMQNAVRTK</sequence>
<evidence type="ECO:0000313" key="3">
    <source>
        <dbReference type="Proteomes" id="UP001163846"/>
    </source>
</evidence>
<accession>A0AA38NX06</accession>
<proteinExistence type="predicted"/>
<protein>
    <submittedName>
        <fullName evidence="2">Uncharacterized protein</fullName>
    </submittedName>
</protein>
<feature type="compositionally biased region" description="Basic and acidic residues" evidence="1">
    <location>
        <begin position="16"/>
        <end position="25"/>
    </location>
</feature>
<keyword evidence="3" id="KW-1185">Reference proteome</keyword>
<name>A0AA38NX06_9AGAR</name>
<feature type="compositionally biased region" description="Polar residues" evidence="1">
    <location>
        <begin position="26"/>
        <end position="43"/>
    </location>
</feature>